<dbReference type="AlphaFoldDB" id="A0A1K2F9R6"/>
<dbReference type="Proteomes" id="UP000181909">
    <property type="component" value="Unassembled WGS sequence"/>
</dbReference>
<sequence length="235" mass="25671">MPGAPSFDQLAKMKTFKHTVKAASKQGSKPDDTVFAVYEPIISITPPPGCTLNGAGGKLFMLAPRWDKATYVSRDDGAAAFSYLSTLTYSSKTGAPEKAVAEHIKMAYSSPGATKPVNPAKKIPGQSASNPLDRLFRDADRRKKNRSEAIKVCEKYWGKKYSQNSKYQCDEFPFATTYQGAAQSLSEPTAPKQNNFSAMPLVTAENRDAGILLGQFMTKNRIIDAKDDGFIVQIK</sequence>
<evidence type="ECO:0000313" key="3">
    <source>
        <dbReference type="EMBL" id="SFY43797.1"/>
    </source>
</evidence>
<evidence type="ECO:0000313" key="4">
    <source>
        <dbReference type="Proteomes" id="UP000181909"/>
    </source>
</evidence>
<feature type="domain" description="Deoxyribonuclease NucA/NucB" evidence="2">
    <location>
        <begin position="140"/>
        <end position="222"/>
    </location>
</feature>
<evidence type="ECO:0000256" key="1">
    <source>
        <dbReference type="SAM" id="MobiDB-lite"/>
    </source>
</evidence>
<dbReference type="Pfam" id="PF14040">
    <property type="entry name" value="DNase_NucA_NucB"/>
    <property type="match status" value="1"/>
</dbReference>
<dbReference type="InterPro" id="IPR029476">
    <property type="entry name" value="DNase_NucA_NucB"/>
</dbReference>
<organism evidence="3 4">
    <name type="scientific">Streptomyces atratus</name>
    <dbReference type="NCBI Taxonomy" id="1893"/>
    <lineage>
        <taxon>Bacteria</taxon>
        <taxon>Bacillati</taxon>
        <taxon>Actinomycetota</taxon>
        <taxon>Actinomycetes</taxon>
        <taxon>Kitasatosporales</taxon>
        <taxon>Streptomycetaceae</taxon>
        <taxon>Streptomyces</taxon>
    </lineage>
</organism>
<protein>
    <submittedName>
        <fullName evidence="3">Deoxyribonuclease NucA/NucB</fullName>
    </submittedName>
</protein>
<reference evidence="3 4" key="1">
    <citation type="submission" date="2016-11" db="EMBL/GenBank/DDBJ databases">
        <authorList>
            <person name="Jaros S."/>
            <person name="Januszkiewicz K."/>
            <person name="Wedrychowicz H."/>
        </authorList>
    </citation>
    <scope>NUCLEOTIDE SEQUENCE [LARGE SCALE GENOMIC DNA]</scope>
    <source>
        <strain evidence="3 4">OK807</strain>
    </source>
</reference>
<gene>
    <name evidence="3" type="ORF">SAMN02787144_103927</name>
</gene>
<feature type="region of interest" description="Disordered" evidence="1">
    <location>
        <begin position="111"/>
        <end position="132"/>
    </location>
</feature>
<dbReference type="OrthoDB" id="2751008at2"/>
<proteinExistence type="predicted"/>
<dbReference type="RefSeq" id="WP_143166603.1">
    <property type="nucleotide sequence ID" value="NZ_CP108277.1"/>
</dbReference>
<dbReference type="EMBL" id="FPJO01000039">
    <property type="protein sequence ID" value="SFY43797.1"/>
    <property type="molecule type" value="Genomic_DNA"/>
</dbReference>
<accession>A0A1K2F9R6</accession>
<name>A0A1K2F9R6_STRAR</name>
<evidence type="ECO:0000259" key="2">
    <source>
        <dbReference type="Pfam" id="PF14040"/>
    </source>
</evidence>
<dbReference type="STRING" id="1893.SAMN02787144_103927"/>